<gene>
    <name evidence="2" type="ORF">CT0861_03081</name>
</gene>
<feature type="compositionally biased region" description="Basic and acidic residues" evidence="1">
    <location>
        <begin position="20"/>
        <end position="29"/>
    </location>
</feature>
<feature type="compositionally biased region" description="Basic residues" evidence="1">
    <location>
        <begin position="1"/>
        <end position="19"/>
    </location>
</feature>
<sequence>MTQRHSHHRKHESKRPHRVTHQESAKEFTQKEVMTLQPQTFVIPSTGPWSAWALDPERGFYYRTRINALGRYEWDFNTRSPTTRTSSYIQPAQQTIYYHPPPPTVPASAFRQTLIFPTNPAVKEDQAGSDSEFTHDFDDEVTSRAAGSSFVIPAIIDVDTKNNVKVLVPDPKTGEATTIWDNRHKHSHKSKISPDVKVRDWLYRE</sequence>
<comment type="caution">
    <text evidence="2">The sequence shown here is derived from an EMBL/GenBank/DDBJ whole genome shotgun (WGS) entry which is preliminary data.</text>
</comment>
<dbReference type="EMBL" id="LFIV01000008">
    <property type="protein sequence ID" value="KZL77375.1"/>
    <property type="molecule type" value="Genomic_DNA"/>
</dbReference>
<evidence type="ECO:0000313" key="3">
    <source>
        <dbReference type="Proteomes" id="UP000076552"/>
    </source>
</evidence>
<dbReference type="AlphaFoldDB" id="A0A166Y932"/>
<organism evidence="2 3">
    <name type="scientific">Colletotrichum tofieldiae</name>
    <dbReference type="NCBI Taxonomy" id="708197"/>
    <lineage>
        <taxon>Eukaryota</taxon>
        <taxon>Fungi</taxon>
        <taxon>Dikarya</taxon>
        <taxon>Ascomycota</taxon>
        <taxon>Pezizomycotina</taxon>
        <taxon>Sordariomycetes</taxon>
        <taxon>Hypocreomycetidae</taxon>
        <taxon>Glomerellales</taxon>
        <taxon>Glomerellaceae</taxon>
        <taxon>Colletotrichum</taxon>
        <taxon>Colletotrichum spaethianum species complex</taxon>
    </lineage>
</organism>
<evidence type="ECO:0000256" key="1">
    <source>
        <dbReference type="SAM" id="MobiDB-lite"/>
    </source>
</evidence>
<name>A0A166Y932_9PEZI</name>
<reference evidence="2 3" key="1">
    <citation type="submission" date="2015-06" db="EMBL/GenBank/DDBJ databases">
        <title>Survival trade-offs in plant roots during colonization by closely related pathogenic and mutualistic fungi.</title>
        <authorList>
            <person name="Hacquard S."/>
            <person name="Kracher B."/>
            <person name="Hiruma K."/>
            <person name="Weinman A."/>
            <person name="Muench P."/>
            <person name="Garrido Oter R."/>
            <person name="Ver Loren van Themaat E."/>
            <person name="Dallerey J.-F."/>
            <person name="Damm U."/>
            <person name="Henrissat B."/>
            <person name="Lespinet O."/>
            <person name="Thon M."/>
            <person name="Kemen E."/>
            <person name="McHardy A.C."/>
            <person name="Schulze-Lefert P."/>
            <person name="O'Connell R.J."/>
        </authorList>
    </citation>
    <scope>NUCLEOTIDE SEQUENCE [LARGE SCALE GENOMIC DNA]</scope>
    <source>
        <strain evidence="2 3">0861</strain>
    </source>
</reference>
<protein>
    <submittedName>
        <fullName evidence="2">Uncharacterized protein</fullName>
    </submittedName>
</protein>
<proteinExistence type="predicted"/>
<dbReference type="Proteomes" id="UP000076552">
    <property type="component" value="Unassembled WGS sequence"/>
</dbReference>
<evidence type="ECO:0000313" key="2">
    <source>
        <dbReference type="EMBL" id="KZL77375.1"/>
    </source>
</evidence>
<keyword evidence="3" id="KW-1185">Reference proteome</keyword>
<feature type="region of interest" description="Disordered" evidence="1">
    <location>
        <begin position="1"/>
        <end position="29"/>
    </location>
</feature>
<accession>A0A166Y932</accession>